<protein>
    <recommendedName>
        <fullName evidence="2">Cupin type-2 domain-containing protein</fullName>
    </recommendedName>
</protein>
<dbReference type="InterPro" id="IPR013096">
    <property type="entry name" value="Cupin_2"/>
</dbReference>
<proteinExistence type="predicted"/>
<dbReference type="CDD" id="cd02235">
    <property type="entry name" value="cupin_BLL4011-like"/>
    <property type="match status" value="1"/>
</dbReference>
<feature type="chain" id="PRO_5023103841" description="Cupin type-2 domain-containing protein" evidence="1">
    <location>
        <begin position="35"/>
        <end position="160"/>
    </location>
</feature>
<keyword evidence="1" id="KW-0732">Signal</keyword>
<name>A0A5E7V823_PSEFL</name>
<dbReference type="AlphaFoldDB" id="A0A5E7V823"/>
<sequence precursor="true">MSRINSRSNLRTTAGLFAVAASVALATFAGVSQAQESKAPAEASQGAQPAKSWQTGIHRTDLLKRDLDVAGREVIQVLVDIDPGVSSPKHSHPGVEVAYVLEGTFEYQLEGQPPVTLKAGESLYIPAGTAHVAKNVGAGKASELATYIVKKGVPAVELSK</sequence>
<dbReference type="Proteomes" id="UP000381378">
    <property type="component" value="Unassembled WGS sequence"/>
</dbReference>
<feature type="domain" description="Cupin type-2" evidence="2">
    <location>
        <begin position="78"/>
        <end position="142"/>
    </location>
</feature>
<evidence type="ECO:0000313" key="3">
    <source>
        <dbReference type="EMBL" id="VVQ18410.1"/>
    </source>
</evidence>
<reference evidence="3 4" key="1">
    <citation type="submission" date="2019-09" db="EMBL/GenBank/DDBJ databases">
        <authorList>
            <person name="Chandra G."/>
            <person name="Truman W A."/>
        </authorList>
    </citation>
    <scope>NUCLEOTIDE SEQUENCE [LARGE SCALE GENOMIC DNA]</scope>
    <source>
        <strain evidence="3">PS928</strain>
    </source>
</reference>
<dbReference type="Pfam" id="PF07883">
    <property type="entry name" value="Cupin_2"/>
    <property type="match status" value="1"/>
</dbReference>
<dbReference type="InterPro" id="IPR014710">
    <property type="entry name" value="RmlC-like_jellyroll"/>
</dbReference>
<dbReference type="EMBL" id="CABVJF010000020">
    <property type="protein sequence ID" value="VVQ18410.1"/>
    <property type="molecule type" value="Genomic_DNA"/>
</dbReference>
<dbReference type="SUPFAM" id="SSF51182">
    <property type="entry name" value="RmlC-like cupins"/>
    <property type="match status" value="1"/>
</dbReference>
<feature type="signal peptide" evidence="1">
    <location>
        <begin position="1"/>
        <end position="34"/>
    </location>
</feature>
<dbReference type="PANTHER" id="PTHR38599">
    <property type="entry name" value="CUPIN DOMAIN PROTEIN (AFU_ORTHOLOGUE AFUA_3G13620)"/>
    <property type="match status" value="1"/>
</dbReference>
<evidence type="ECO:0000313" key="4">
    <source>
        <dbReference type="Proteomes" id="UP000381378"/>
    </source>
</evidence>
<organism evidence="3 4">
    <name type="scientific">Pseudomonas fluorescens</name>
    <dbReference type="NCBI Taxonomy" id="294"/>
    <lineage>
        <taxon>Bacteria</taxon>
        <taxon>Pseudomonadati</taxon>
        <taxon>Pseudomonadota</taxon>
        <taxon>Gammaproteobacteria</taxon>
        <taxon>Pseudomonadales</taxon>
        <taxon>Pseudomonadaceae</taxon>
        <taxon>Pseudomonas</taxon>
    </lineage>
</organism>
<dbReference type="OrthoDB" id="9793521at2"/>
<dbReference type="RefSeq" id="WP_150787397.1">
    <property type="nucleotide sequence ID" value="NZ_CABVJF010000020.1"/>
</dbReference>
<evidence type="ECO:0000256" key="1">
    <source>
        <dbReference type="SAM" id="SignalP"/>
    </source>
</evidence>
<evidence type="ECO:0000259" key="2">
    <source>
        <dbReference type="Pfam" id="PF07883"/>
    </source>
</evidence>
<dbReference type="PANTHER" id="PTHR38599:SF1">
    <property type="entry name" value="CUPIN DOMAIN PROTEIN (AFU_ORTHOLOGUE AFUA_3G13620)"/>
    <property type="match status" value="1"/>
</dbReference>
<gene>
    <name evidence="3" type="ORF">PS928_04667</name>
</gene>
<accession>A0A5E7V823</accession>
<dbReference type="InterPro" id="IPR011051">
    <property type="entry name" value="RmlC_Cupin_sf"/>
</dbReference>
<dbReference type="Gene3D" id="2.60.120.10">
    <property type="entry name" value="Jelly Rolls"/>
    <property type="match status" value="1"/>
</dbReference>